<reference evidence="2" key="1">
    <citation type="submission" date="2016-11" db="UniProtKB">
        <authorList>
            <consortium name="WormBaseParasite"/>
        </authorList>
    </citation>
    <scope>IDENTIFICATION</scope>
</reference>
<sequence length="291" mass="33362">MGCVPLVFRESVCASLNWASLCKLSSLEPAGYVGDDAQWRPFAAPWTKVALDVESRTKHVELDVIFDGNDEVFYKTLSSVEEVKKAKYVVWTVAVSSRNVGDIAKKGSLRALLHGTNFQALHLNSATYFDNFMDLLRPGYLRTVSISCSKFKSASTLSVWLKKAMQHKSLNCFSVKSTSVDDEAPKVEDFQEHLYSLLVHSRHLSYVSVHNNDSIADLDLSFVVKLWKHWLNAQEGFQRRVVFSCRLKHTDEEEELMRRYEFEHWKVFHHKSGRGRAKIFNTRGVFDVEFS</sequence>
<keyword evidence="1" id="KW-1185">Reference proteome</keyword>
<evidence type="ECO:0000313" key="2">
    <source>
        <dbReference type="WBParaSite" id="L893_g487.t1"/>
    </source>
</evidence>
<proteinExistence type="predicted"/>
<evidence type="ECO:0000313" key="1">
    <source>
        <dbReference type="Proteomes" id="UP000095287"/>
    </source>
</evidence>
<name>A0A1I8AED3_9BILA</name>
<dbReference type="WBParaSite" id="L893_g487.t1">
    <property type="protein sequence ID" value="L893_g487.t1"/>
    <property type="gene ID" value="L893_g487"/>
</dbReference>
<dbReference type="Proteomes" id="UP000095287">
    <property type="component" value="Unplaced"/>
</dbReference>
<accession>A0A1I8AED3</accession>
<dbReference type="AlphaFoldDB" id="A0A1I8AED3"/>
<organism evidence="1 2">
    <name type="scientific">Steinernema glaseri</name>
    <dbReference type="NCBI Taxonomy" id="37863"/>
    <lineage>
        <taxon>Eukaryota</taxon>
        <taxon>Metazoa</taxon>
        <taxon>Ecdysozoa</taxon>
        <taxon>Nematoda</taxon>
        <taxon>Chromadorea</taxon>
        <taxon>Rhabditida</taxon>
        <taxon>Tylenchina</taxon>
        <taxon>Panagrolaimomorpha</taxon>
        <taxon>Strongyloidoidea</taxon>
        <taxon>Steinernematidae</taxon>
        <taxon>Steinernema</taxon>
    </lineage>
</organism>
<protein>
    <submittedName>
        <fullName evidence="2">FBA_2 domain-containing protein</fullName>
    </submittedName>
</protein>